<comment type="caution">
    <text evidence="1">The sequence shown here is derived from an EMBL/GenBank/DDBJ whole genome shotgun (WGS) entry which is preliminary data.</text>
</comment>
<evidence type="ECO:0000313" key="1">
    <source>
        <dbReference type="EMBL" id="MEQ2179552.1"/>
    </source>
</evidence>
<reference evidence="1 2" key="1">
    <citation type="submission" date="2021-06" db="EMBL/GenBank/DDBJ databases">
        <authorList>
            <person name="Palmer J.M."/>
        </authorList>
    </citation>
    <scope>NUCLEOTIDE SEQUENCE [LARGE SCALE GENOMIC DNA]</scope>
    <source>
        <strain evidence="1 2">GA_2019</strain>
        <tissue evidence="1">Muscle</tissue>
    </source>
</reference>
<protein>
    <submittedName>
        <fullName evidence="1">Uncharacterized protein</fullName>
    </submittedName>
</protein>
<name>A0ABV0P7X0_9TELE</name>
<sequence length="89" mass="10026">MPGRIWTRLQGFGEFYELIKPNRNSLKIWICGISGVQKARFVMRTPPLPWRQVAAAETQARKLAEADSLVVQTTGLGAGQQLQEMTRIL</sequence>
<accession>A0ABV0P7X0</accession>
<dbReference type="EMBL" id="JAHRIO010063195">
    <property type="protein sequence ID" value="MEQ2179552.1"/>
    <property type="molecule type" value="Genomic_DNA"/>
</dbReference>
<dbReference type="Proteomes" id="UP001476798">
    <property type="component" value="Unassembled WGS sequence"/>
</dbReference>
<keyword evidence="2" id="KW-1185">Reference proteome</keyword>
<evidence type="ECO:0000313" key="2">
    <source>
        <dbReference type="Proteomes" id="UP001476798"/>
    </source>
</evidence>
<organism evidence="1 2">
    <name type="scientific">Goodea atripinnis</name>
    <dbReference type="NCBI Taxonomy" id="208336"/>
    <lineage>
        <taxon>Eukaryota</taxon>
        <taxon>Metazoa</taxon>
        <taxon>Chordata</taxon>
        <taxon>Craniata</taxon>
        <taxon>Vertebrata</taxon>
        <taxon>Euteleostomi</taxon>
        <taxon>Actinopterygii</taxon>
        <taxon>Neopterygii</taxon>
        <taxon>Teleostei</taxon>
        <taxon>Neoteleostei</taxon>
        <taxon>Acanthomorphata</taxon>
        <taxon>Ovalentaria</taxon>
        <taxon>Atherinomorphae</taxon>
        <taxon>Cyprinodontiformes</taxon>
        <taxon>Goodeidae</taxon>
        <taxon>Goodea</taxon>
    </lineage>
</organism>
<gene>
    <name evidence="1" type="ORF">GOODEAATRI_026274</name>
</gene>
<proteinExistence type="predicted"/>